<organism evidence="4">
    <name type="scientific">marine metagenome</name>
    <dbReference type="NCBI Taxonomy" id="408172"/>
    <lineage>
        <taxon>unclassified sequences</taxon>
        <taxon>metagenomes</taxon>
        <taxon>ecological metagenomes</taxon>
    </lineage>
</organism>
<protein>
    <recommendedName>
        <fullName evidence="5">30S ribosomal protein S17</fullName>
    </recommendedName>
</protein>
<dbReference type="GO" id="GO:1990904">
    <property type="term" value="C:ribonucleoprotein complex"/>
    <property type="evidence" value="ECO:0007669"/>
    <property type="project" value="UniProtKB-KW"/>
</dbReference>
<dbReference type="Pfam" id="PF00366">
    <property type="entry name" value="Ribosomal_S17"/>
    <property type="match status" value="1"/>
</dbReference>
<sequence length="31" mass="3508">MSTLKLQSGIVVSNKMDKSIVVKIERKIKHP</sequence>
<dbReference type="GO" id="GO:0003735">
    <property type="term" value="F:structural constituent of ribosome"/>
    <property type="evidence" value="ECO:0007669"/>
    <property type="project" value="InterPro"/>
</dbReference>
<evidence type="ECO:0000256" key="2">
    <source>
        <dbReference type="ARBA" id="ARBA00022980"/>
    </source>
</evidence>
<keyword evidence="3" id="KW-0687">Ribonucleoprotein</keyword>
<dbReference type="Gene3D" id="2.40.50.140">
    <property type="entry name" value="Nucleic acid-binding proteins"/>
    <property type="match status" value="1"/>
</dbReference>
<evidence type="ECO:0000256" key="1">
    <source>
        <dbReference type="ARBA" id="ARBA00010254"/>
    </source>
</evidence>
<dbReference type="InterPro" id="IPR012340">
    <property type="entry name" value="NA-bd_OB-fold"/>
</dbReference>
<name>A0A382CWN6_9ZZZZ</name>
<dbReference type="SUPFAM" id="SSF50249">
    <property type="entry name" value="Nucleic acid-binding proteins"/>
    <property type="match status" value="1"/>
</dbReference>
<dbReference type="InterPro" id="IPR000266">
    <property type="entry name" value="Ribosomal_uS17"/>
</dbReference>
<feature type="non-terminal residue" evidence="4">
    <location>
        <position position="31"/>
    </location>
</feature>
<dbReference type="GO" id="GO:0006412">
    <property type="term" value="P:translation"/>
    <property type="evidence" value="ECO:0007669"/>
    <property type="project" value="InterPro"/>
</dbReference>
<evidence type="ECO:0000313" key="4">
    <source>
        <dbReference type="EMBL" id="SVB30616.1"/>
    </source>
</evidence>
<proteinExistence type="inferred from homology"/>
<evidence type="ECO:0000256" key="3">
    <source>
        <dbReference type="ARBA" id="ARBA00023274"/>
    </source>
</evidence>
<dbReference type="GO" id="GO:0005840">
    <property type="term" value="C:ribosome"/>
    <property type="evidence" value="ECO:0007669"/>
    <property type="project" value="UniProtKB-KW"/>
</dbReference>
<reference evidence="4" key="1">
    <citation type="submission" date="2018-05" db="EMBL/GenBank/DDBJ databases">
        <authorList>
            <person name="Lanie J.A."/>
            <person name="Ng W.-L."/>
            <person name="Kazmierczak K.M."/>
            <person name="Andrzejewski T.M."/>
            <person name="Davidsen T.M."/>
            <person name="Wayne K.J."/>
            <person name="Tettelin H."/>
            <person name="Glass J.I."/>
            <person name="Rusch D."/>
            <person name="Podicherti R."/>
            <person name="Tsui H.-C.T."/>
            <person name="Winkler M.E."/>
        </authorList>
    </citation>
    <scope>NUCLEOTIDE SEQUENCE</scope>
</reference>
<evidence type="ECO:0008006" key="5">
    <source>
        <dbReference type="Google" id="ProtNLM"/>
    </source>
</evidence>
<dbReference type="AlphaFoldDB" id="A0A382CWN6"/>
<dbReference type="EMBL" id="UINC01036519">
    <property type="protein sequence ID" value="SVB30616.1"/>
    <property type="molecule type" value="Genomic_DNA"/>
</dbReference>
<accession>A0A382CWN6</accession>
<comment type="similarity">
    <text evidence="1">Belongs to the universal ribosomal protein uS17 family.</text>
</comment>
<gene>
    <name evidence="4" type="ORF">METZ01_LOCUS183470</name>
</gene>
<keyword evidence="2" id="KW-0689">Ribosomal protein</keyword>